<dbReference type="InterPro" id="IPR053063">
    <property type="entry name" value="PWWP_domain_containing_PDP"/>
</dbReference>
<feature type="compositionally biased region" description="Basic and acidic residues" evidence="1">
    <location>
        <begin position="174"/>
        <end position="184"/>
    </location>
</feature>
<accession>A0A427A8K1</accession>
<organism evidence="3 4">
    <name type="scientific">Ensete ventricosum</name>
    <name type="common">Abyssinian banana</name>
    <name type="synonym">Musa ensete</name>
    <dbReference type="NCBI Taxonomy" id="4639"/>
    <lineage>
        <taxon>Eukaryota</taxon>
        <taxon>Viridiplantae</taxon>
        <taxon>Streptophyta</taxon>
        <taxon>Embryophyta</taxon>
        <taxon>Tracheophyta</taxon>
        <taxon>Spermatophyta</taxon>
        <taxon>Magnoliopsida</taxon>
        <taxon>Liliopsida</taxon>
        <taxon>Zingiberales</taxon>
        <taxon>Musaceae</taxon>
        <taxon>Ensete</taxon>
    </lineage>
</organism>
<feature type="compositionally biased region" description="Basic residues" evidence="1">
    <location>
        <begin position="185"/>
        <end position="195"/>
    </location>
</feature>
<feature type="domain" description="PWWP" evidence="2">
    <location>
        <begin position="264"/>
        <end position="325"/>
    </location>
</feature>
<protein>
    <recommendedName>
        <fullName evidence="2">PWWP domain-containing protein</fullName>
    </recommendedName>
</protein>
<name>A0A427A8K1_ENSVE</name>
<proteinExistence type="predicted"/>
<feature type="region of interest" description="Disordered" evidence="1">
    <location>
        <begin position="715"/>
        <end position="804"/>
    </location>
</feature>
<dbReference type="SUPFAM" id="SSF54928">
    <property type="entry name" value="RNA-binding domain, RBD"/>
    <property type="match status" value="1"/>
</dbReference>
<dbReference type="Proteomes" id="UP000287651">
    <property type="component" value="Unassembled WGS sequence"/>
</dbReference>
<dbReference type="PANTHER" id="PTHR42851:SF4">
    <property type="entry name" value="PWWP DOMAIN-CONTAINING PROTEIN"/>
    <property type="match status" value="1"/>
</dbReference>
<dbReference type="AlphaFoldDB" id="A0A427A8K1"/>
<sequence>MESSPSGSKTGGGSLDLNSIASEQPETLAGPVDLGSGALEVGARNDASVIGRGNVVGEQAEEVGVEQDGVEKKDGVAGEEVVQVAGGERGNGYPGAVNVGDVKDVIEATDGKDTEDRGEGAEAEAGEVNVAVEVKPWHKDADVVDEKATIEGDIVSQEMASNGGMEAAGDEDQDVKIGKQESTARRKRGRPRKLVNKGDSVSQDVGSKAGAGTLSSEEQDLQSSKQVPSAKRMRGRPRRAVTACTDDAICHYHFQDEKKDPFAASNLVWGKVRSHPWWPGQIFDTSDASEMASNIQKKDHHLVAYFGDRTFAWCDDSRLKPFQTHFSQMEKQSSMDAFVSAIGDALQEVSRRIELGLTCHCFMDETYARVNDQKVENAGIQKETCISAVDKSWIVSSFDTVRLLDRIQTLARFPYGAVDRLDLAIIKSHLKAFYHSKGYPELPVFVYGEGLGDNVDGSPTKKRTSGKDVADPSTPTLSDTASRKGKPRVRGSSFRKDKHIVEYGRKKKSLSELMEKSSEHHDADGEKSGSGGNASSLSSHKELEVADSDGAESGKSKKKKLDSLGDLITMSQISWSKKQPKVGECMRRVAGQMSGPPPMLKLSGKSVTKTPNILSHRKGGIPKDYSSPGEMLSQLCLVARDPLGWYDTLSSTVSFFTDFRNGTIPSISEDEKHKGTVAGKRDRRKSTSFTAAFSEKLDCMQDSYWSDIIVSDEENLVSSGQRRERESQRKRQKEQQPEDESALLLTLSSLPDTKQHLQDDSTNINNVKEMQGARTSGKSSLDRSSNPNSMQEVECEGPTSNLQNDVDECMPTALVLTFSEASSIPAEADLIKLFGRYGPLMEAETEVTKSKNHAKIVFKRRSDAEVALSNAGKYSIFGHTLVSYRLRILEAEPKASLSSTPLSEQDALPVA</sequence>
<feature type="compositionally biased region" description="Polar residues" evidence="1">
    <location>
        <begin position="760"/>
        <end position="791"/>
    </location>
</feature>
<evidence type="ECO:0000313" key="3">
    <source>
        <dbReference type="EMBL" id="RRT72549.1"/>
    </source>
</evidence>
<feature type="region of interest" description="Disordered" evidence="1">
    <location>
        <begin position="667"/>
        <end position="686"/>
    </location>
</feature>
<dbReference type="Pfam" id="PF00855">
    <property type="entry name" value="PWWP"/>
    <property type="match status" value="1"/>
</dbReference>
<comment type="caution">
    <text evidence="3">The sequence shown here is derived from an EMBL/GenBank/DDBJ whole genome shotgun (WGS) entry which is preliminary data.</text>
</comment>
<dbReference type="InterPro" id="IPR000504">
    <property type="entry name" value="RRM_dom"/>
</dbReference>
<dbReference type="Gene3D" id="2.30.30.140">
    <property type="match status" value="1"/>
</dbReference>
<feature type="region of interest" description="Disordered" evidence="1">
    <location>
        <begin position="157"/>
        <end position="239"/>
    </location>
</feature>
<evidence type="ECO:0000259" key="2">
    <source>
        <dbReference type="PROSITE" id="PS50812"/>
    </source>
</evidence>
<dbReference type="SUPFAM" id="SSF63748">
    <property type="entry name" value="Tudor/PWWP/MBT"/>
    <property type="match status" value="1"/>
</dbReference>
<feature type="compositionally biased region" description="Basic and acidic residues" evidence="1">
    <location>
        <begin position="721"/>
        <end position="736"/>
    </location>
</feature>
<reference evidence="3 4" key="1">
    <citation type="journal article" date="2014" name="Agronomy (Basel)">
        <title>A Draft Genome Sequence for Ensete ventricosum, the Drought-Tolerant Tree Against Hunger.</title>
        <authorList>
            <person name="Harrison J."/>
            <person name="Moore K.A."/>
            <person name="Paszkiewicz K."/>
            <person name="Jones T."/>
            <person name="Grant M."/>
            <person name="Ambacheew D."/>
            <person name="Muzemil S."/>
            <person name="Studholme D.J."/>
        </authorList>
    </citation>
    <scope>NUCLEOTIDE SEQUENCE [LARGE SCALE GENOMIC DNA]</scope>
</reference>
<evidence type="ECO:0000313" key="4">
    <source>
        <dbReference type="Proteomes" id="UP000287651"/>
    </source>
</evidence>
<dbReference type="PROSITE" id="PS50812">
    <property type="entry name" value="PWWP"/>
    <property type="match status" value="1"/>
</dbReference>
<dbReference type="GO" id="GO:0003723">
    <property type="term" value="F:RNA binding"/>
    <property type="evidence" value="ECO:0007669"/>
    <property type="project" value="InterPro"/>
</dbReference>
<feature type="region of interest" description="Disordered" evidence="1">
    <location>
        <begin position="1"/>
        <end position="38"/>
    </location>
</feature>
<dbReference type="InterPro" id="IPR000313">
    <property type="entry name" value="PWWP_dom"/>
</dbReference>
<dbReference type="InterPro" id="IPR035979">
    <property type="entry name" value="RBD_domain_sf"/>
</dbReference>
<dbReference type="Pfam" id="PF00076">
    <property type="entry name" value="RRM_1"/>
    <property type="match status" value="1"/>
</dbReference>
<dbReference type="CDD" id="cd00590">
    <property type="entry name" value="RRM_SF"/>
    <property type="match status" value="1"/>
</dbReference>
<feature type="compositionally biased region" description="Polar residues" evidence="1">
    <location>
        <begin position="16"/>
        <end position="25"/>
    </location>
</feature>
<dbReference type="SMART" id="SM00293">
    <property type="entry name" value="PWWP"/>
    <property type="match status" value="1"/>
</dbReference>
<dbReference type="CDD" id="cd05162">
    <property type="entry name" value="PWWP"/>
    <property type="match status" value="1"/>
</dbReference>
<feature type="compositionally biased region" description="Polar residues" evidence="1">
    <location>
        <begin position="213"/>
        <end position="227"/>
    </location>
</feature>
<feature type="compositionally biased region" description="Basic and acidic residues" evidence="1">
    <location>
        <begin position="499"/>
        <end position="527"/>
    </location>
</feature>
<feature type="region of interest" description="Disordered" evidence="1">
    <location>
        <begin position="456"/>
        <end position="559"/>
    </location>
</feature>
<dbReference type="EMBL" id="AMZH03003370">
    <property type="protein sequence ID" value="RRT72549.1"/>
    <property type="molecule type" value="Genomic_DNA"/>
</dbReference>
<evidence type="ECO:0000256" key="1">
    <source>
        <dbReference type="SAM" id="MobiDB-lite"/>
    </source>
</evidence>
<gene>
    <name evidence="3" type="ORF">B296_00016104</name>
</gene>
<dbReference type="PANTHER" id="PTHR42851">
    <property type="entry name" value="ALDOLASE-RELATED"/>
    <property type="match status" value="1"/>
</dbReference>